<proteinExistence type="predicted"/>
<keyword evidence="2" id="KW-1185">Reference proteome</keyword>
<evidence type="ECO:0000313" key="2">
    <source>
        <dbReference type="Proteomes" id="UP000503447"/>
    </source>
</evidence>
<organism evidence="1 2">
    <name type="scientific">Frigoriglobus tundricola</name>
    <dbReference type="NCBI Taxonomy" id="2774151"/>
    <lineage>
        <taxon>Bacteria</taxon>
        <taxon>Pseudomonadati</taxon>
        <taxon>Planctomycetota</taxon>
        <taxon>Planctomycetia</taxon>
        <taxon>Gemmatales</taxon>
        <taxon>Gemmataceae</taxon>
        <taxon>Frigoriglobus</taxon>
    </lineage>
</organism>
<evidence type="ECO:0000313" key="1">
    <source>
        <dbReference type="EMBL" id="QJW93023.1"/>
    </source>
</evidence>
<dbReference type="KEGG" id="ftj:FTUN_0523"/>
<name>A0A6M5YIF4_9BACT</name>
<protein>
    <submittedName>
        <fullName evidence="1">Uncharacterized protein</fullName>
    </submittedName>
</protein>
<dbReference type="EMBL" id="CP053452">
    <property type="protein sequence ID" value="QJW93023.1"/>
    <property type="molecule type" value="Genomic_DNA"/>
</dbReference>
<gene>
    <name evidence="1" type="ORF">FTUN_0523</name>
</gene>
<dbReference type="AlphaFoldDB" id="A0A6M5YIF4"/>
<reference evidence="2" key="1">
    <citation type="submission" date="2020-05" db="EMBL/GenBank/DDBJ databases">
        <title>Frigoriglobus tundricola gen. nov., sp. nov., a psychrotolerant cellulolytic planctomycete of the family Gemmataceae with two divergent copies of 16S rRNA gene.</title>
        <authorList>
            <person name="Kulichevskaya I.S."/>
            <person name="Ivanova A.A."/>
            <person name="Naumoff D.G."/>
            <person name="Beletsky A.V."/>
            <person name="Rijpstra W.I.C."/>
            <person name="Sinninghe Damste J.S."/>
            <person name="Mardanov A.V."/>
            <person name="Ravin N.V."/>
            <person name="Dedysh S.N."/>
        </authorList>
    </citation>
    <scope>NUCLEOTIDE SEQUENCE [LARGE SCALE GENOMIC DNA]</scope>
    <source>
        <strain evidence="2">PL17</strain>
    </source>
</reference>
<dbReference type="Proteomes" id="UP000503447">
    <property type="component" value="Chromosome"/>
</dbReference>
<sequence>MTALHMRVTHAIVSFRAWSERIGEMPYAACPIGVSKS</sequence>
<accession>A0A6M5YIF4</accession>